<evidence type="ECO:0000259" key="6">
    <source>
        <dbReference type="Pfam" id="PF02518"/>
    </source>
</evidence>
<comment type="caution">
    <text evidence="7">The sequence shown here is derived from an EMBL/GenBank/DDBJ whole genome shotgun (WGS) entry which is preliminary data.</text>
</comment>
<keyword evidence="8" id="KW-1185">Reference proteome</keyword>
<evidence type="ECO:0000256" key="3">
    <source>
        <dbReference type="ARBA" id="ARBA00022679"/>
    </source>
</evidence>
<organism evidence="7 8">
    <name type="scientific">Deinococcus roseus</name>
    <dbReference type="NCBI Taxonomy" id="392414"/>
    <lineage>
        <taxon>Bacteria</taxon>
        <taxon>Thermotogati</taxon>
        <taxon>Deinococcota</taxon>
        <taxon>Deinococci</taxon>
        <taxon>Deinococcales</taxon>
        <taxon>Deinococcaceae</taxon>
        <taxon>Deinococcus</taxon>
    </lineage>
</organism>
<dbReference type="EC" id="2.7.13.3" evidence="2"/>
<reference evidence="8" key="1">
    <citation type="journal article" date="2019" name="Int. J. Syst. Evol. Microbiol.">
        <title>The Global Catalogue of Microorganisms (GCM) 10K type strain sequencing project: providing services to taxonomists for standard genome sequencing and annotation.</title>
        <authorList>
            <consortium name="The Broad Institute Genomics Platform"/>
            <consortium name="The Broad Institute Genome Sequencing Center for Infectious Disease"/>
            <person name="Wu L."/>
            <person name="Ma J."/>
        </authorList>
    </citation>
    <scope>NUCLEOTIDE SEQUENCE [LARGE SCALE GENOMIC DNA]</scope>
    <source>
        <strain evidence="8">JCM 14370</strain>
    </source>
</reference>
<keyword evidence="3" id="KW-0808">Transferase</keyword>
<dbReference type="PANTHER" id="PTHR43711:SF1">
    <property type="entry name" value="HISTIDINE KINASE 1"/>
    <property type="match status" value="1"/>
</dbReference>
<sequence length="48" mass="5116">MAFTRLGLSIARWIVEKHGGKVSLTSVLGGGTTVTVELPVFTLEEQDA</sequence>
<dbReference type="Proteomes" id="UP000632222">
    <property type="component" value="Unassembled WGS sequence"/>
</dbReference>
<evidence type="ECO:0000256" key="2">
    <source>
        <dbReference type="ARBA" id="ARBA00012438"/>
    </source>
</evidence>
<dbReference type="InterPro" id="IPR050736">
    <property type="entry name" value="Sensor_HK_Regulatory"/>
</dbReference>
<feature type="domain" description="Histidine kinase/HSP90-like ATPase" evidence="6">
    <location>
        <begin position="4"/>
        <end position="40"/>
    </location>
</feature>
<dbReference type="PANTHER" id="PTHR43711">
    <property type="entry name" value="TWO-COMPONENT HISTIDINE KINASE"/>
    <property type="match status" value="1"/>
</dbReference>
<keyword evidence="5" id="KW-0902">Two-component regulatory system</keyword>
<evidence type="ECO:0000313" key="7">
    <source>
        <dbReference type="EMBL" id="GGJ58653.1"/>
    </source>
</evidence>
<dbReference type="Pfam" id="PF02518">
    <property type="entry name" value="HATPase_c"/>
    <property type="match status" value="1"/>
</dbReference>
<keyword evidence="4" id="KW-0418">Kinase</keyword>
<accession>A0ABQ2DIB2</accession>
<proteinExistence type="predicted"/>
<dbReference type="RefSeq" id="WP_229684980.1">
    <property type="nucleotide sequence ID" value="NZ_BMOD01000045.1"/>
</dbReference>
<dbReference type="InterPro" id="IPR003594">
    <property type="entry name" value="HATPase_dom"/>
</dbReference>
<comment type="catalytic activity">
    <reaction evidence="1">
        <text>ATP + protein L-histidine = ADP + protein N-phospho-L-histidine.</text>
        <dbReference type="EC" id="2.7.13.3"/>
    </reaction>
</comment>
<dbReference type="InterPro" id="IPR004358">
    <property type="entry name" value="Sig_transdc_His_kin-like_C"/>
</dbReference>
<gene>
    <name evidence="7" type="ORF">GCM10008938_50950</name>
</gene>
<evidence type="ECO:0000313" key="8">
    <source>
        <dbReference type="Proteomes" id="UP000632222"/>
    </source>
</evidence>
<evidence type="ECO:0000256" key="4">
    <source>
        <dbReference type="ARBA" id="ARBA00022777"/>
    </source>
</evidence>
<dbReference type="CDD" id="cd00075">
    <property type="entry name" value="HATPase"/>
    <property type="match status" value="1"/>
</dbReference>
<name>A0ABQ2DIB2_9DEIO</name>
<dbReference type="Gene3D" id="3.30.565.10">
    <property type="entry name" value="Histidine kinase-like ATPase, C-terminal domain"/>
    <property type="match status" value="1"/>
</dbReference>
<dbReference type="EMBL" id="BMOD01000045">
    <property type="protein sequence ID" value="GGJ58653.1"/>
    <property type="molecule type" value="Genomic_DNA"/>
</dbReference>
<evidence type="ECO:0000256" key="1">
    <source>
        <dbReference type="ARBA" id="ARBA00000085"/>
    </source>
</evidence>
<dbReference type="SUPFAM" id="SSF55874">
    <property type="entry name" value="ATPase domain of HSP90 chaperone/DNA topoisomerase II/histidine kinase"/>
    <property type="match status" value="1"/>
</dbReference>
<protein>
    <recommendedName>
        <fullName evidence="2">histidine kinase</fullName>
        <ecNumber evidence="2">2.7.13.3</ecNumber>
    </recommendedName>
</protein>
<evidence type="ECO:0000256" key="5">
    <source>
        <dbReference type="ARBA" id="ARBA00023012"/>
    </source>
</evidence>
<dbReference type="PRINTS" id="PR00344">
    <property type="entry name" value="BCTRLSENSOR"/>
</dbReference>
<dbReference type="InterPro" id="IPR036890">
    <property type="entry name" value="HATPase_C_sf"/>
</dbReference>